<dbReference type="Proteomes" id="UP000287166">
    <property type="component" value="Unassembled WGS sequence"/>
</dbReference>
<evidence type="ECO:0000313" key="2">
    <source>
        <dbReference type="Proteomes" id="UP000287166"/>
    </source>
</evidence>
<evidence type="ECO:0008006" key="3">
    <source>
        <dbReference type="Google" id="ProtNLM"/>
    </source>
</evidence>
<dbReference type="SUPFAM" id="SSF52047">
    <property type="entry name" value="RNI-like"/>
    <property type="match status" value="1"/>
</dbReference>
<dbReference type="OrthoDB" id="3222238at2759"/>
<protein>
    <recommendedName>
        <fullName evidence="3">F-box domain-containing protein</fullName>
    </recommendedName>
</protein>
<organism evidence="1 2">
    <name type="scientific">Sparassis crispa</name>
    <dbReference type="NCBI Taxonomy" id="139825"/>
    <lineage>
        <taxon>Eukaryota</taxon>
        <taxon>Fungi</taxon>
        <taxon>Dikarya</taxon>
        <taxon>Basidiomycota</taxon>
        <taxon>Agaricomycotina</taxon>
        <taxon>Agaricomycetes</taxon>
        <taxon>Polyporales</taxon>
        <taxon>Sparassidaceae</taxon>
        <taxon>Sparassis</taxon>
    </lineage>
</organism>
<dbReference type="Gene3D" id="3.80.10.10">
    <property type="entry name" value="Ribonuclease Inhibitor"/>
    <property type="match status" value="1"/>
</dbReference>
<dbReference type="AlphaFoldDB" id="A0A401GWL9"/>
<proteinExistence type="predicted"/>
<accession>A0A401GWL9</accession>
<gene>
    <name evidence="1" type="ORF">SCP_0900410</name>
</gene>
<name>A0A401GWL9_9APHY</name>
<comment type="caution">
    <text evidence="1">The sequence shown here is derived from an EMBL/GenBank/DDBJ whole genome shotgun (WGS) entry which is preliminary data.</text>
</comment>
<reference evidence="1 2" key="1">
    <citation type="journal article" date="2018" name="Sci. Rep.">
        <title>Genome sequence of the cauliflower mushroom Sparassis crispa (Hanabiratake) and its association with beneficial usage.</title>
        <authorList>
            <person name="Kiyama R."/>
            <person name="Furutani Y."/>
            <person name="Kawaguchi K."/>
            <person name="Nakanishi T."/>
        </authorList>
    </citation>
    <scope>NUCLEOTIDE SEQUENCE [LARGE SCALE GENOMIC DNA]</scope>
</reference>
<dbReference type="InParanoid" id="A0A401GWL9"/>
<dbReference type="RefSeq" id="XP_027617077.1">
    <property type="nucleotide sequence ID" value="XM_027761276.1"/>
</dbReference>
<dbReference type="InterPro" id="IPR032675">
    <property type="entry name" value="LRR_dom_sf"/>
</dbReference>
<sequence length="463" mass="51747">MDDLLPLLKILETSFQLAITDAPSGGAYILQPDIPTREWQRFRSYAHRIRNLEIPLYREDIDPSVFVVLKSVLAGIALFPNLLALYLGLELDAYGPELLLFISPKLRIVDVETHEQSDDSSRHLPSVASRSIAAQFIYGVCSEASSLEHLIFIDSSDLDIPSIECASRLRELVITGFPITTRFLSSAANLPSLTTLQIEIAEQEVAACAGFPVLETLSLDGTVTVLPDFVRNIASPRVQKFRYYSDWGVVSGLHCYIDLYKALVSKFFLSLREIIMSFSSLRKDEDSGTSPLLVDSIYPLFTLSQLERLELKMSVSVSITNADLQTMTMAWPHLQTFVLSASPGNEVPSMYALTEFAQHCPELRTLCLPCVDPRISPPHEQGFNTISGHSLQDLWFSHPQKWTRTPFELEIVAVAQFLDALFPQVNLARFSARSFPGVVKYSAGDWKRVADVQKAMQAARQRG</sequence>
<dbReference type="GeneID" id="38783081"/>
<dbReference type="EMBL" id="BFAD01000009">
    <property type="protein sequence ID" value="GBE86164.1"/>
    <property type="molecule type" value="Genomic_DNA"/>
</dbReference>
<keyword evidence="2" id="KW-1185">Reference proteome</keyword>
<evidence type="ECO:0000313" key="1">
    <source>
        <dbReference type="EMBL" id="GBE86164.1"/>
    </source>
</evidence>